<dbReference type="Pfam" id="PF01553">
    <property type="entry name" value="Acyltransferase"/>
    <property type="match status" value="1"/>
</dbReference>
<dbReference type="Proteomes" id="UP000178666">
    <property type="component" value="Chromosome"/>
</dbReference>
<feature type="domain" description="Phospholipid/glycerol acyltransferase" evidence="3">
    <location>
        <begin position="24"/>
        <end position="120"/>
    </location>
</feature>
<proteinExistence type="predicted"/>
<evidence type="ECO:0000259" key="3">
    <source>
        <dbReference type="SMART" id="SM00563"/>
    </source>
</evidence>
<dbReference type="EMBL" id="CP014352">
    <property type="protein sequence ID" value="AMS06752.1"/>
    <property type="molecule type" value="Genomic_DNA"/>
</dbReference>
<reference evidence="4 6" key="2">
    <citation type="submission" date="2016-02" db="EMBL/GenBank/DDBJ databases">
        <title>Complete Genome Sequence of Propionibacterium acidipropionici ATCC 55737.</title>
        <authorList>
            <person name="Luna Flores C.H."/>
            <person name="Nielsen L.K."/>
            <person name="Marcellin E."/>
        </authorList>
    </citation>
    <scope>NUCLEOTIDE SEQUENCE [LARGE SCALE GENOMIC DNA]</scope>
    <source>
        <strain evidence="4 6">ATCC 55737</strain>
    </source>
</reference>
<organism evidence="4 6">
    <name type="scientific">Acidipropionibacterium acidipropionici</name>
    <dbReference type="NCBI Taxonomy" id="1748"/>
    <lineage>
        <taxon>Bacteria</taxon>
        <taxon>Bacillati</taxon>
        <taxon>Actinomycetota</taxon>
        <taxon>Actinomycetes</taxon>
        <taxon>Propionibacteriales</taxon>
        <taxon>Propionibacteriaceae</taxon>
        <taxon>Acidipropionibacterium</taxon>
    </lineage>
</organism>
<dbReference type="SUPFAM" id="SSF69593">
    <property type="entry name" value="Glycerol-3-phosphate (1)-acyltransferase"/>
    <property type="match status" value="1"/>
</dbReference>
<dbReference type="EMBL" id="CP015970">
    <property type="protein sequence ID" value="AOZ45542.1"/>
    <property type="molecule type" value="Genomic_DNA"/>
</dbReference>
<evidence type="ECO:0000313" key="5">
    <source>
        <dbReference type="EMBL" id="AOZ45542.1"/>
    </source>
</evidence>
<sequence>MSRLPRWTGGQVDLTGEPLPDGPVVVAVHHTRYDDAVVVRAALHAVRSPWLGLVTPTRAVPWGTSARSRALAALRAGRVIVVFPEGSTAPGRAIYKGDVEVAHLALEAGAPVVPALLAEDQSALQLGAPLDFSRHASIPHSRAVLRAVTDEVMEALSGLADLPYHDLPAAAARQEEVQARRERVRADRAGRAAARQKAALQRQEAKAEAAEEAADLAQAAISAREAARSQAREAALADRLRAAGIRPGVPDDGETDGGATPRTPDSAATDDRETDEGDTDGDQH</sequence>
<accession>A0AAC8YIK6</accession>
<evidence type="ECO:0000256" key="2">
    <source>
        <dbReference type="SAM" id="MobiDB-lite"/>
    </source>
</evidence>
<feature type="region of interest" description="Disordered" evidence="2">
    <location>
        <begin position="227"/>
        <end position="284"/>
    </location>
</feature>
<feature type="coiled-coil region" evidence="1">
    <location>
        <begin position="193"/>
        <end position="220"/>
    </location>
</feature>
<dbReference type="RefSeq" id="WP_062820503.1">
    <property type="nucleotide sequence ID" value="NZ_CP014352.1"/>
</dbReference>
<name>A0AAC8YIK6_9ACTN</name>
<evidence type="ECO:0000313" key="7">
    <source>
        <dbReference type="Proteomes" id="UP000178666"/>
    </source>
</evidence>
<dbReference type="InterPro" id="IPR002123">
    <property type="entry name" value="Plipid/glycerol_acylTrfase"/>
</dbReference>
<gene>
    <name evidence="5" type="ORF">A8L58_01125</name>
    <name evidence="4" type="ORF">AXH35_16185</name>
</gene>
<keyword evidence="7" id="KW-1185">Reference proteome</keyword>
<feature type="compositionally biased region" description="Acidic residues" evidence="2">
    <location>
        <begin position="272"/>
        <end position="284"/>
    </location>
</feature>
<dbReference type="SMART" id="SM00563">
    <property type="entry name" value="PlsC"/>
    <property type="match status" value="1"/>
</dbReference>
<dbReference type="AlphaFoldDB" id="A0AAC8YIK6"/>
<reference evidence="5 7" key="1">
    <citation type="journal article" date="2016" name="Plant Dis.">
        <title>Improved production of propionic acid using genome shuffling.</title>
        <authorList>
            <person name="Luna-Flores C.H."/>
            <person name="Palfreyman R.W."/>
            <person name="Kromer J.O."/>
            <person name="Nielsen L.K."/>
            <person name="Marcellin E."/>
        </authorList>
    </citation>
    <scope>NUCLEOTIDE SEQUENCE [LARGE SCALE GENOMIC DNA]</scope>
    <source>
        <strain evidence="5 7">F3E8</strain>
    </source>
</reference>
<dbReference type="Proteomes" id="UP000075221">
    <property type="component" value="Chromosome"/>
</dbReference>
<keyword evidence="1" id="KW-0175">Coiled coil</keyword>
<feature type="compositionally biased region" description="Basic and acidic residues" evidence="2">
    <location>
        <begin position="227"/>
        <end position="241"/>
    </location>
</feature>
<protein>
    <recommendedName>
        <fullName evidence="3">Phospholipid/glycerol acyltransferase domain-containing protein</fullName>
    </recommendedName>
</protein>
<evidence type="ECO:0000313" key="4">
    <source>
        <dbReference type="EMBL" id="AMS06752.1"/>
    </source>
</evidence>
<evidence type="ECO:0000256" key="1">
    <source>
        <dbReference type="SAM" id="Coils"/>
    </source>
</evidence>
<evidence type="ECO:0000313" key="6">
    <source>
        <dbReference type="Proteomes" id="UP000075221"/>
    </source>
</evidence>
<dbReference type="GO" id="GO:0016746">
    <property type="term" value="F:acyltransferase activity"/>
    <property type="evidence" value="ECO:0007669"/>
    <property type="project" value="InterPro"/>
</dbReference>